<keyword evidence="1" id="KW-0285">Flavoprotein</keyword>
<dbReference type="GO" id="GO:0016491">
    <property type="term" value="F:oxidoreductase activity"/>
    <property type="evidence" value="ECO:0007669"/>
    <property type="project" value="UniProtKB-KW"/>
</dbReference>
<comment type="caution">
    <text evidence="4">The sequence shown here is derived from an EMBL/GenBank/DDBJ whole genome shotgun (WGS) entry which is preliminary data.</text>
</comment>
<protein>
    <submittedName>
        <fullName evidence="4">Thioredoxin reductase</fullName>
    </submittedName>
</protein>
<reference evidence="5" key="1">
    <citation type="submission" date="2017-04" db="EMBL/GenBank/DDBJ databases">
        <title>Function of individual gut microbiota members based on whole genome sequencing of pure cultures obtained from chicken caecum.</title>
        <authorList>
            <person name="Medvecky M."/>
            <person name="Cejkova D."/>
            <person name="Polansky O."/>
            <person name="Karasova D."/>
            <person name="Kubasova T."/>
            <person name="Cizek A."/>
            <person name="Rychlik I."/>
        </authorList>
    </citation>
    <scope>NUCLEOTIDE SEQUENCE [LARGE SCALE GENOMIC DNA]</scope>
    <source>
        <strain evidence="5">An149</strain>
    </source>
</reference>
<dbReference type="PANTHER" id="PTHR48105">
    <property type="entry name" value="THIOREDOXIN REDUCTASE 1-RELATED-RELATED"/>
    <property type="match status" value="1"/>
</dbReference>
<dbReference type="Gene3D" id="3.50.50.60">
    <property type="entry name" value="FAD/NAD(P)-binding domain"/>
    <property type="match status" value="2"/>
</dbReference>
<dbReference type="PRINTS" id="PR00368">
    <property type="entry name" value="FADPNR"/>
</dbReference>
<organism evidence="4 5">
    <name type="scientific">Thomasclavelia spiroformis</name>
    <dbReference type="NCBI Taxonomy" id="29348"/>
    <lineage>
        <taxon>Bacteria</taxon>
        <taxon>Bacillati</taxon>
        <taxon>Bacillota</taxon>
        <taxon>Erysipelotrichia</taxon>
        <taxon>Erysipelotrichales</taxon>
        <taxon>Coprobacillaceae</taxon>
        <taxon>Thomasclavelia</taxon>
    </lineage>
</organism>
<evidence type="ECO:0000256" key="1">
    <source>
        <dbReference type="ARBA" id="ARBA00022630"/>
    </source>
</evidence>
<dbReference type="PRINTS" id="PR00469">
    <property type="entry name" value="PNDRDTASEII"/>
</dbReference>
<dbReference type="InterPro" id="IPR036188">
    <property type="entry name" value="FAD/NAD-bd_sf"/>
</dbReference>
<sequence>MYDVIIIGAGPAGISAAIYAVSRGCKTLVLEQTKVGGLIGNVSTVTHYCGIIGNETGATIASRMEKQALDAGVEIKLEKVIEVKLTGEIKEVQTANQTYQAKKIIIANGTTPRKLEIPGESKLAGKGIGMNAFKDGHKYQGRHIYVVGGADGAIKEALYLAKFASKLTIIHFEDKLGCIQEFLDKIKQTPNITVWTKKRLKAVYGNACVEAFDLVDVDDGSVEHVEDDGCGIFVYAGSIPNSQLYLELDLQDGYIPVDENMETAIKGVYAVGDIRVKQIRQVSTAVSDGTIAAINAVKK</sequence>
<dbReference type="Proteomes" id="UP000196258">
    <property type="component" value="Unassembled WGS sequence"/>
</dbReference>
<gene>
    <name evidence="4" type="ORF">B5E91_09570</name>
</gene>
<keyword evidence="2" id="KW-0560">Oxidoreductase</keyword>
<name>A0A1Y4QH90_9FIRM</name>
<dbReference type="AlphaFoldDB" id="A0A1Y4QH90"/>
<feature type="domain" description="FAD/NAD(P)-binding" evidence="3">
    <location>
        <begin position="2"/>
        <end position="289"/>
    </location>
</feature>
<evidence type="ECO:0000259" key="3">
    <source>
        <dbReference type="Pfam" id="PF07992"/>
    </source>
</evidence>
<dbReference type="EMBL" id="NFLB01000010">
    <property type="protein sequence ID" value="OUQ04626.1"/>
    <property type="molecule type" value="Genomic_DNA"/>
</dbReference>
<dbReference type="SUPFAM" id="SSF51905">
    <property type="entry name" value="FAD/NAD(P)-binding domain"/>
    <property type="match status" value="2"/>
</dbReference>
<evidence type="ECO:0000313" key="5">
    <source>
        <dbReference type="Proteomes" id="UP000196258"/>
    </source>
</evidence>
<dbReference type="Pfam" id="PF07992">
    <property type="entry name" value="Pyr_redox_2"/>
    <property type="match status" value="1"/>
</dbReference>
<dbReference type="InterPro" id="IPR050097">
    <property type="entry name" value="Ferredoxin-NADP_redctase_2"/>
</dbReference>
<dbReference type="InterPro" id="IPR023753">
    <property type="entry name" value="FAD/NAD-binding_dom"/>
</dbReference>
<evidence type="ECO:0000256" key="2">
    <source>
        <dbReference type="ARBA" id="ARBA00023002"/>
    </source>
</evidence>
<proteinExistence type="predicted"/>
<evidence type="ECO:0000313" key="4">
    <source>
        <dbReference type="EMBL" id="OUQ04626.1"/>
    </source>
</evidence>
<dbReference type="RefSeq" id="WP_087257139.1">
    <property type="nucleotide sequence ID" value="NZ_NFLB01000010.1"/>
</dbReference>
<accession>A0A1Y4QH90</accession>